<feature type="domain" description="Methyltransferase type 11" evidence="2">
    <location>
        <begin position="96"/>
        <end position="216"/>
    </location>
</feature>
<dbReference type="SUPFAM" id="SSF53335">
    <property type="entry name" value="S-adenosyl-L-methionine-dependent methyltransferases"/>
    <property type="match status" value="1"/>
</dbReference>
<proteinExistence type="predicted"/>
<accession>A0AAV7KC13</accession>
<dbReference type="PANTHER" id="PTHR45445">
    <property type="match status" value="1"/>
</dbReference>
<keyword evidence="1" id="KW-0812">Transmembrane</keyword>
<dbReference type="NCBIfam" id="TIGR04345">
    <property type="entry name" value="ovoA_Cterm"/>
    <property type="match status" value="1"/>
</dbReference>
<dbReference type="InterPro" id="IPR013216">
    <property type="entry name" value="Methyltransf_11"/>
</dbReference>
<evidence type="ECO:0000259" key="2">
    <source>
        <dbReference type="Pfam" id="PF08241"/>
    </source>
</evidence>
<feature type="transmembrane region" description="Helical" evidence="1">
    <location>
        <begin position="12"/>
        <end position="29"/>
    </location>
</feature>
<keyword evidence="1" id="KW-1133">Transmembrane helix</keyword>
<keyword evidence="1" id="KW-0472">Membrane</keyword>
<dbReference type="InterPro" id="IPR029063">
    <property type="entry name" value="SAM-dependent_MTases_sf"/>
</dbReference>
<dbReference type="Pfam" id="PF08241">
    <property type="entry name" value="Methyltransf_11"/>
    <property type="match status" value="1"/>
</dbReference>
<dbReference type="AlphaFoldDB" id="A0AAV7KC13"/>
<dbReference type="Gene3D" id="3.40.50.150">
    <property type="entry name" value="Vaccinia Virus protein VP39"/>
    <property type="match status" value="1"/>
</dbReference>
<dbReference type="PANTHER" id="PTHR45445:SF2">
    <property type="entry name" value="METHYLTRANSFERASE TYPE 11 DOMAIN-CONTAINING PROTEIN"/>
    <property type="match status" value="1"/>
</dbReference>
<comment type="caution">
    <text evidence="3">The sequence shown here is derived from an EMBL/GenBank/DDBJ whole genome shotgun (WGS) entry which is preliminary data.</text>
</comment>
<dbReference type="GO" id="GO:0008757">
    <property type="term" value="F:S-adenosylmethionine-dependent methyltransferase activity"/>
    <property type="evidence" value="ECO:0007669"/>
    <property type="project" value="InterPro"/>
</dbReference>
<dbReference type="Proteomes" id="UP001165289">
    <property type="component" value="Unassembled WGS sequence"/>
</dbReference>
<reference evidence="3 4" key="1">
    <citation type="journal article" date="2023" name="BMC Biol.">
        <title>The compact genome of the sponge Oopsacas minuta (Hexactinellida) is lacking key metazoan core genes.</title>
        <authorList>
            <person name="Santini S."/>
            <person name="Schenkelaars Q."/>
            <person name="Jourda C."/>
            <person name="Duchesne M."/>
            <person name="Belahbib H."/>
            <person name="Rocher C."/>
            <person name="Selva M."/>
            <person name="Riesgo A."/>
            <person name="Vervoort M."/>
            <person name="Leys S.P."/>
            <person name="Kodjabachian L."/>
            <person name="Le Bivic A."/>
            <person name="Borchiellini C."/>
            <person name="Claverie J.M."/>
            <person name="Renard E."/>
        </authorList>
    </citation>
    <scope>NUCLEOTIDE SEQUENCE [LARGE SCALE GENOMIC DNA]</scope>
    <source>
        <strain evidence="3">SPO-2</strain>
    </source>
</reference>
<keyword evidence="4" id="KW-1185">Reference proteome</keyword>
<evidence type="ECO:0000313" key="3">
    <source>
        <dbReference type="EMBL" id="KAI6658986.1"/>
    </source>
</evidence>
<dbReference type="InterPro" id="IPR027625">
    <property type="entry name" value="OvoA_Cterm"/>
</dbReference>
<evidence type="ECO:0000313" key="4">
    <source>
        <dbReference type="Proteomes" id="UP001165289"/>
    </source>
</evidence>
<organism evidence="3 4">
    <name type="scientific">Oopsacas minuta</name>
    <dbReference type="NCBI Taxonomy" id="111878"/>
    <lineage>
        <taxon>Eukaryota</taxon>
        <taxon>Metazoa</taxon>
        <taxon>Porifera</taxon>
        <taxon>Hexactinellida</taxon>
        <taxon>Hexasterophora</taxon>
        <taxon>Lyssacinosida</taxon>
        <taxon>Leucopsacidae</taxon>
        <taxon>Oopsacas</taxon>
    </lineage>
</organism>
<protein>
    <recommendedName>
        <fullName evidence="2">Methyltransferase type 11 domain-containing protein</fullName>
    </recommendedName>
</protein>
<dbReference type="EMBL" id="JAKMXF010000066">
    <property type="protein sequence ID" value="KAI6658986.1"/>
    <property type="molecule type" value="Genomic_DNA"/>
</dbReference>
<gene>
    <name evidence="3" type="ORF">LOD99_14662</name>
</gene>
<sequence length="293" mass="33265">MNFLSNLSTKSLVSFIVGVGTGVTVYIIYDVVKNRRKCKEVDYYETTIQLNEYMCLHYAKEQDFDYPDLLPVNGLYFPLRCAQVCLDFCSQRGRALDVGCAVGRSSFELARGFSDVLAIDYSQRFVDAGSQLVRDGEMEYVILEEGVCGKTATALVDSDIERSRVKFMKGDACNLPYSIGTFDCILAANLICRLQNPLSFLGRVFSLLNPDGILVLTTPFTWSSKFTPQDLWLGGTYDNNVDSKSSFTELKKILEVDFELLETRDMPFLLKETRRKHQWTVSLCSVWRLKMAH</sequence>
<evidence type="ECO:0000256" key="1">
    <source>
        <dbReference type="SAM" id="Phobius"/>
    </source>
</evidence>
<dbReference type="CDD" id="cd02440">
    <property type="entry name" value="AdoMet_MTases"/>
    <property type="match status" value="1"/>
</dbReference>
<name>A0AAV7KC13_9METZ</name>